<keyword evidence="3" id="KW-1003">Cell membrane</keyword>
<dbReference type="GO" id="GO:0022857">
    <property type="term" value="F:transmembrane transporter activity"/>
    <property type="evidence" value="ECO:0007669"/>
    <property type="project" value="InterPro"/>
</dbReference>
<dbReference type="CDD" id="cd06579">
    <property type="entry name" value="TM_PBP1_transp_AraH_like"/>
    <property type="match status" value="1"/>
</dbReference>
<feature type="transmembrane region" description="Helical" evidence="8">
    <location>
        <begin position="20"/>
        <end position="42"/>
    </location>
</feature>
<accession>A0A3G1KZE6</accession>
<gene>
    <name evidence="9" type="ORF">DCMF_26255</name>
</gene>
<keyword evidence="4" id="KW-0997">Cell inner membrane</keyword>
<dbReference type="EMBL" id="CP017634">
    <property type="protein sequence ID" value="ATW27790.1"/>
    <property type="molecule type" value="Genomic_DNA"/>
</dbReference>
<evidence type="ECO:0000256" key="4">
    <source>
        <dbReference type="ARBA" id="ARBA00022519"/>
    </source>
</evidence>
<proteinExistence type="predicted"/>
<feature type="transmembrane region" description="Helical" evidence="8">
    <location>
        <begin position="171"/>
        <end position="195"/>
    </location>
</feature>
<dbReference type="OrthoDB" id="9813906at2"/>
<evidence type="ECO:0000256" key="6">
    <source>
        <dbReference type="ARBA" id="ARBA00022989"/>
    </source>
</evidence>
<feature type="transmembrane region" description="Helical" evidence="8">
    <location>
        <begin position="216"/>
        <end position="237"/>
    </location>
</feature>
<name>A0A3G1KZE6_FORW1</name>
<feature type="transmembrane region" description="Helical" evidence="8">
    <location>
        <begin position="127"/>
        <end position="151"/>
    </location>
</feature>
<keyword evidence="6 8" id="KW-1133">Transmembrane helix</keyword>
<dbReference type="RefSeq" id="WP_148137172.1">
    <property type="nucleotide sequence ID" value="NZ_CP017634.1"/>
</dbReference>
<feature type="transmembrane region" description="Helical" evidence="8">
    <location>
        <begin position="73"/>
        <end position="90"/>
    </location>
</feature>
<dbReference type="PANTHER" id="PTHR32196">
    <property type="entry name" value="ABC TRANSPORTER PERMEASE PROTEIN YPHD-RELATED-RELATED"/>
    <property type="match status" value="1"/>
</dbReference>
<reference evidence="9 10" key="1">
    <citation type="submission" date="2016-10" db="EMBL/GenBank/DDBJ databases">
        <title>Complete Genome Sequence of Peptococcaceae strain DCMF.</title>
        <authorList>
            <person name="Edwards R.J."/>
            <person name="Holland S.I."/>
            <person name="Deshpande N.P."/>
            <person name="Wong Y.K."/>
            <person name="Ertan H."/>
            <person name="Manefield M."/>
            <person name="Russell T.L."/>
            <person name="Lee M.J."/>
        </authorList>
    </citation>
    <scope>NUCLEOTIDE SEQUENCE [LARGE SCALE GENOMIC DNA]</scope>
    <source>
        <strain evidence="9 10">DCMF</strain>
    </source>
</reference>
<dbReference type="InterPro" id="IPR001851">
    <property type="entry name" value="ABC_transp_permease"/>
</dbReference>
<evidence type="ECO:0000256" key="5">
    <source>
        <dbReference type="ARBA" id="ARBA00022692"/>
    </source>
</evidence>
<dbReference type="Proteomes" id="UP000323521">
    <property type="component" value="Chromosome"/>
</dbReference>
<evidence type="ECO:0000256" key="1">
    <source>
        <dbReference type="ARBA" id="ARBA00004651"/>
    </source>
</evidence>
<evidence type="ECO:0000313" key="10">
    <source>
        <dbReference type="Proteomes" id="UP000323521"/>
    </source>
</evidence>
<organism evidence="9 10">
    <name type="scientific">Formimonas warabiya</name>
    <dbReference type="NCBI Taxonomy" id="1761012"/>
    <lineage>
        <taxon>Bacteria</taxon>
        <taxon>Bacillati</taxon>
        <taxon>Bacillota</taxon>
        <taxon>Clostridia</taxon>
        <taxon>Eubacteriales</taxon>
        <taxon>Peptococcaceae</taxon>
        <taxon>Candidatus Formimonas</taxon>
    </lineage>
</organism>
<dbReference type="AlphaFoldDB" id="A0A3G1KZE6"/>
<evidence type="ECO:0008006" key="11">
    <source>
        <dbReference type="Google" id="ProtNLM"/>
    </source>
</evidence>
<dbReference type="Pfam" id="PF02653">
    <property type="entry name" value="BPD_transp_2"/>
    <property type="match status" value="1"/>
</dbReference>
<dbReference type="GO" id="GO:0005886">
    <property type="term" value="C:plasma membrane"/>
    <property type="evidence" value="ECO:0007669"/>
    <property type="project" value="UniProtKB-SubCell"/>
</dbReference>
<keyword evidence="10" id="KW-1185">Reference proteome</keyword>
<feature type="transmembrane region" description="Helical" evidence="8">
    <location>
        <begin position="295"/>
        <end position="312"/>
    </location>
</feature>
<keyword evidence="5 8" id="KW-0812">Transmembrane</keyword>
<evidence type="ECO:0000256" key="7">
    <source>
        <dbReference type="ARBA" id="ARBA00023136"/>
    </source>
</evidence>
<evidence type="ECO:0000256" key="8">
    <source>
        <dbReference type="SAM" id="Phobius"/>
    </source>
</evidence>
<evidence type="ECO:0000256" key="2">
    <source>
        <dbReference type="ARBA" id="ARBA00022448"/>
    </source>
</evidence>
<keyword evidence="7 8" id="KW-0472">Membrane</keyword>
<dbReference type="KEGG" id="fwa:DCMF_26255"/>
<comment type="subcellular location">
    <subcellularLocation>
        <location evidence="1">Cell membrane</location>
        <topology evidence="1">Multi-pass membrane protein</topology>
    </subcellularLocation>
</comment>
<keyword evidence="2" id="KW-0813">Transport</keyword>
<protein>
    <recommendedName>
        <fullName evidence="11">ABC transporter permease</fullName>
    </recommendedName>
</protein>
<sequence>MHLLIKPVRDKLIDKKSQVLLCVILITLSGILSLTSPFFWQWDNIRNVLDQSTLNIITGVGMTFVIASGGIDLSIGSIAALTGILMAIFLKMQVPVFFAVLGGMVLGTCAGVVNGTLVSFFRINPFIVTLATMSVFRGITLILSGGIPMYSFSSSFTRLGSGSLLNLPVPVLITGMLVLAGAFCLALTKLGYYALALGGNEEALRRSGVPIGWYKTAVYGISGFTAAWAGLILTARLNSADPLAGYMMELDTIATVVLGGASIKGGQGSMAGTVVAGLLLAVLRNGLTINGISSYYQQLVVGLIILLAVIFSERRKKA</sequence>
<feature type="transmembrane region" description="Helical" evidence="8">
    <location>
        <begin position="96"/>
        <end position="120"/>
    </location>
</feature>
<evidence type="ECO:0000256" key="3">
    <source>
        <dbReference type="ARBA" id="ARBA00022475"/>
    </source>
</evidence>
<evidence type="ECO:0000313" key="9">
    <source>
        <dbReference type="EMBL" id="ATW27790.1"/>
    </source>
</evidence>
<dbReference type="PANTHER" id="PTHR32196:SF21">
    <property type="entry name" value="ABC TRANSPORTER PERMEASE PROTEIN YPHD-RELATED"/>
    <property type="match status" value="1"/>
</dbReference>